<dbReference type="AlphaFoldDB" id="A0A7D6VF65"/>
<sequence>MAKGRKNKNAAPRLQTAAQAVAVAEAYEMDTLEMLAHLNGSPDLSKILAQIAPWLQDGRFTGRDKQRLIRSLGPNGHTVVNTLQEVLLDADRIFLWLQHRVVYRVYPELAESLLGTDTGTSIPCEVLRRIPHPDPFIAFPTPIPGPPPLIDRPLAKPPVYVGMLVTGLTNELTLCSTADPRLHMLTVALVGRVSFVGAGEPRYPSFGIEIPCMAQRFTIDEMIEAHLAIRSSAGDATELELSAYRLAVSLLLYICSDRRDMSGGAEVLGRRTKHHTPQAPSTVVDVGFDIGPKLFAARTHASEGSTGSGKRVRPHIRRAHWHTYWTGPRDQSTPEVRWLHPILVHPSERDASRSIVIEDGQDVQMDEGQD</sequence>
<keyword evidence="2" id="KW-1185">Reference proteome</keyword>
<dbReference type="KEGG" id="nhu:H0264_18495"/>
<organism evidence="1 2">
    <name type="scientific">Nocardia huaxiensis</name>
    <dbReference type="NCBI Taxonomy" id="2755382"/>
    <lineage>
        <taxon>Bacteria</taxon>
        <taxon>Bacillati</taxon>
        <taxon>Actinomycetota</taxon>
        <taxon>Actinomycetes</taxon>
        <taxon>Mycobacteriales</taxon>
        <taxon>Nocardiaceae</taxon>
        <taxon>Nocardia</taxon>
    </lineage>
</organism>
<dbReference type="Pfam" id="PF26125">
    <property type="entry name" value="AcrVA2-like"/>
    <property type="match status" value="1"/>
</dbReference>
<dbReference type="RefSeq" id="WP_181585115.1">
    <property type="nucleotide sequence ID" value="NZ_CP059399.1"/>
</dbReference>
<accession>A0A7D6VF65</accession>
<dbReference type="EMBL" id="CP059399">
    <property type="protein sequence ID" value="QLY33951.1"/>
    <property type="molecule type" value="Genomic_DNA"/>
</dbReference>
<name>A0A7D6VF65_9NOCA</name>
<reference evidence="1 2" key="1">
    <citation type="submission" date="2020-07" db="EMBL/GenBank/DDBJ databases">
        <authorList>
            <person name="Zhuang K."/>
            <person name="Ran Y."/>
        </authorList>
    </citation>
    <scope>NUCLEOTIDE SEQUENCE [LARGE SCALE GENOMIC DNA]</scope>
    <source>
        <strain evidence="1 2">WCH-YHL-001</strain>
    </source>
</reference>
<proteinExistence type="predicted"/>
<evidence type="ECO:0000313" key="1">
    <source>
        <dbReference type="EMBL" id="QLY33951.1"/>
    </source>
</evidence>
<evidence type="ECO:0000313" key="2">
    <source>
        <dbReference type="Proteomes" id="UP000515512"/>
    </source>
</evidence>
<gene>
    <name evidence="1" type="ORF">H0264_18495</name>
</gene>
<protein>
    <submittedName>
        <fullName evidence="1">Uncharacterized protein</fullName>
    </submittedName>
</protein>
<dbReference type="InterPro" id="IPR058915">
    <property type="entry name" value="AcrVA2-like"/>
</dbReference>
<dbReference type="Proteomes" id="UP000515512">
    <property type="component" value="Chromosome"/>
</dbReference>